<evidence type="ECO:0000256" key="2">
    <source>
        <dbReference type="ARBA" id="ARBA00022676"/>
    </source>
</evidence>
<dbReference type="Gene3D" id="3.40.50.2000">
    <property type="entry name" value="Glycogen Phosphorylase B"/>
    <property type="match status" value="1"/>
</dbReference>
<organism evidence="4">
    <name type="scientific">Cyprideis torosa</name>
    <dbReference type="NCBI Taxonomy" id="163714"/>
    <lineage>
        <taxon>Eukaryota</taxon>
        <taxon>Metazoa</taxon>
        <taxon>Ecdysozoa</taxon>
        <taxon>Arthropoda</taxon>
        <taxon>Crustacea</taxon>
        <taxon>Oligostraca</taxon>
        <taxon>Ostracoda</taxon>
        <taxon>Podocopa</taxon>
        <taxon>Podocopida</taxon>
        <taxon>Cytherocopina</taxon>
        <taxon>Cytheroidea</taxon>
        <taxon>Cytherideidae</taxon>
        <taxon>Cyprideis</taxon>
    </lineage>
</organism>
<keyword evidence="2" id="KW-0328">Glycosyltransferase</keyword>
<dbReference type="GO" id="GO:0008194">
    <property type="term" value="F:UDP-glycosyltransferase activity"/>
    <property type="evidence" value="ECO:0007669"/>
    <property type="project" value="InterPro"/>
</dbReference>
<dbReference type="OrthoDB" id="5835829at2759"/>
<protein>
    <submittedName>
        <fullName evidence="4">Uncharacterized protein</fullName>
    </submittedName>
</protein>
<dbReference type="InterPro" id="IPR002213">
    <property type="entry name" value="UDP_glucos_trans"/>
</dbReference>
<name>A0A7R8W6E7_9CRUS</name>
<dbReference type="PANTHER" id="PTHR48043">
    <property type="entry name" value="EG:EG0003.4 PROTEIN-RELATED"/>
    <property type="match status" value="1"/>
</dbReference>
<reference evidence="4" key="1">
    <citation type="submission" date="2020-11" db="EMBL/GenBank/DDBJ databases">
        <authorList>
            <person name="Tran Van P."/>
        </authorList>
    </citation>
    <scope>NUCLEOTIDE SEQUENCE</scope>
</reference>
<dbReference type="SUPFAM" id="SSF53756">
    <property type="entry name" value="UDP-Glycosyltransferase/glycogen phosphorylase"/>
    <property type="match status" value="1"/>
</dbReference>
<gene>
    <name evidence="4" type="ORF">CTOB1V02_LOCUS2587</name>
</gene>
<dbReference type="EMBL" id="OB660410">
    <property type="protein sequence ID" value="CAD7224630.1"/>
    <property type="molecule type" value="Genomic_DNA"/>
</dbReference>
<accession>A0A7R8W6E7</accession>
<dbReference type="Pfam" id="PF00201">
    <property type="entry name" value="UDPGT"/>
    <property type="match status" value="1"/>
</dbReference>
<evidence type="ECO:0000313" key="4">
    <source>
        <dbReference type="EMBL" id="CAD7224630.1"/>
    </source>
</evidence>
<dbReference type="PANTHER" id="PTHR48043:SF145">
    <property type="entry name" value="FI06409P-RELATED"/>
    <property type="match status" value="1"/>
</dbReference>
<dbReference type="InterPro" id="IPR050271">
    <property type="entry name" value="UDP-glycosyltransferase"/>
</dbReference>
<sequence length="540" mass="62491">MDWIRKVLISFVIFIQSDVNGKIGPNTIGCKNILLLSPICARSHIHMYSAFADGLADRCHNVTLLVSKPGPSSNKNVTQLTDPVFEEVSNELFHFRMNEMPEHSISALFMGIMMFMHKTKSACERYMQVDLVNRMLKSDDHYDLLLVSPHLAEECVLSFVHKYSKIPWAYIFSSTSAPWLEVYMGFPTHYSYHPCAFGSFSDKMDFTERVQNTMLCWWGYLARRYWSEPRVHQVLRDTYDPNIPPLDEIQRTASMVLLNQHSGLWEAPYPQNPDTIMIGGLHARPAKNLPKELKDFADAGPFIFVSFGSAMRAEYMPAKYRKALVEAFRELKEFRILWKWEETDTTDIPSNVKVTKWAPQQDVLGHRNIKVFVTHGGLMSMQEATYHAVPMLGIPIGAEQWYNVRWLTEQMGGLQLKWTELSTDKLVQSIRKLAKDQRYSSAAQERSDILKNQLTSPMERGVFWTEYLIRHNGAPHLRSAGRDLNLFQFYSLDVYSFLLMIVLMLGFFGYYGLRSCYRCAKCVCRKARKKRSKTDKKKTQ</sequence>
<dbReference type="AlphaFoldDB" id="A0A7R8W6E7"/>
<dbReference type="CDD" id="cd03784">
    <property type="entry name" value="GT1_Gtf-like"/>
    <property type="match status" value="1"/>
</dbReference>
<dbReference type="FunFam" id="3.40.50.2000:FF:000021">
    <property type="entry name" value="UDP-glucuronosyltransferase"/>
    <property type="match status" value="1"/>
</dbReference>
<evidence type="ECO:0000256" key="3">
    <source>
        <dbReference type="ARBA" id="ARBA00022679"/>
    </source>
</evidence>
<proteinExistence type="inferred from homology"/>
<comment type="similarity">
    <text evidence="1">Belongs to the UDP-glycosyltransferase family.</text>
</comment>
<evidence type="ECO:0000256" key="1">
    <source>
        <dbReference type="ARBA" id="ARBA00009995"/>
    </source>
</evidence>
<keyword evidence="3" id="KW-0808">Transferase</keyword>